<dbReference type="InterPro" id="IPR011990">
    <property type="entry name" value="TPR-like_helical_dom_sf"/>
</dbReference>
<sequence length="458" mass="51481">MNLINVKQPSSSLLSGSVLGSIRLLGLLLSILLSLPSAQAQQVPAAVYSRYVTLTTAFAKLSAQDEQQTKAKAESNQILINNIADFYQQQREHSTERQLLASNLQLQVLLSQQDSLQGYEQSYEVVTQLLSLSLELEQQLTFQQLAAQLAASLIPSTDANKTPNIKSWTLVTQHLNAWFKLVDQLDAKQRETYKITNAQQASNAALLAQAYYLQDKLTAALAPSKRAYKLVPKNESYLKLLLALLQRLEQDQQLNKHLSIAVVDFPKSKDYWERLAYSYLALEQNKSALSTLAITRNQGLLTAQGYRVLASLYLQQQQPRLAAAVYLEGAEKKLLLQDSAYFKGLSNAWLMARERSKALVVFSQAASAGIKLAKHDQQQAQLLYLEARWSEAESAYIALLDRRVENKDQKTLLMTDKWRFLLAVSQIEQGKKAQAKDNLLLLQTNQYQGYSKGWLAQL</sequence>
<dbReference type="EMBL" id="LS483250">
    <property type="protein sequence ID" value="SQD79959.1"/>
    <property type="molecule type" value="Genomic_DNA"/>
</dbReference>
<dbReference type="KEGG" id="mya:MORIYA_3504"/>
<keyword evidence="2" id="KW-1185">Reference proteome</keyword>
<gene>
    <name evidence="1" type="ORF">MORIYA_3504</name>
</gene>
<dbReference type="Gene3D" id="1.25.40.10">
    <property type="entry name" value="Tetratricopeptide repeat domain"/>
    <property type="match status" value="1"/>
</dbReference>
<dbReference type="RefSeq" id="WP_112716951.1">
    <property type="nucleotide sequence ID" value="NZ_LS483250.1"/>
</dbReference>
<evidence type="ECO:0000313" key="2">
    <source>
        <dbReference type="Proteomes" id="UP000250163"/>
    </source>
</evidence>
<dbReference type="Proteomes" id="UP000250163">
    <property type="component" value="Chromosome MORIYA"/>
</dbReference>
<protein>
    <submittedName>
        <fullName evidence="1">TPR repeat protein</fullName>
    </submittedName>
</protein>
<reference evidence="2" key="1">
    <citation type="submission" date="2018-05" db="EMBL/GenBank/DDBJ databases">
        <authorList>
            <person name="Cea G.-C."/>
            <person name="William W."/>
        </authorList>
    </citation>
    <scope>NUCLEOTIDE SEQUENCE [LARGE SCALE GENOMIC DNA]</scope>
    <source>
        <strain evidence="2">DB21MT 5</strain>
    </source>
</reference>
<dbReference type="SUPFAM" id="SSF48452">
    <property type="entry name" value="TPR-like"/>
    <property type="match status" value="1"/>
</dbReference>
<evidence type="ECO:0000313" key="1">
    <source>
        <dbReference type="EMBL" id="SQD79959.1"/>
    </source>
</evidence>
<organism evidence="1 2">
    <name type="scientific">Moritella yayanosii</name>
    <dbReference type="NCBI Taxonomy" id="69539"/>
    <lineage>
        <taxon>Bacteria</taxon>
        <taxon>Pseudomonadati</taxon>
        <taxon>Pseudomonadota</taxon>
        <taxon>Gammaproteobacteria</taxon>
        <taxon>Alteromonadales</taxon>
        <taxon>Moritellaceae</taxon>
        <taxon>Moritella</taxon>
    </lineage>
</organism>
<name>A0A330LTD4_9GAMM</name>
<accession>A0A330LTD4</accession>
<proteinExistence type="predicted"/>
<dbReference type="OrthoDB" id="5829198at2"/>
<dbReference type="AlphaFoldDB" id="A0A330LTD4"/>